<gene>
    <name evidence="1" type="ORF">SAMN05216290_1417</name>
</gene>
<dbReference type="Pfam" id="PF17653">
    <property type="entry name" value="DUF5522"/>
    <property type="match status" value="1"/>
</dbReference>
<evidence type="ECO:0000313" key="1">
    <source>
        <dbReference type="EMBL" id="SEW04316.1"/>
    </source>
</evidence>
<dbReference type="GeneID" id="99988772"/>
<evidence type="ECO:0000313" key="2">
    <source>
        <dbReference type="Proteomes" id="UP000199437"/>
    </source>
</evidence>
<dbReference type="Proteomes" id="UP000199437">
    <property type="component" value="Unassembled WGS sequence"/>
</dbReference>
<accession>A0A1I0NS28</accession>
<reference evidence="2" key="1">
    <citation type="submission" date="2016-10" db="EMBL/GenBank/DDBJ databases">
        <authorList>
            <person name="Varghese N."/>
            <person name="Submissions S."/>
        </authorList>
    </citation>
    <scope>NUCLEOTIDE SEQUENCE [LARGE SCALE GENOMIC DNA]</scope>
    <source>
        <strain evidence="2">CGMCC 1.12402</strain>
    </source>
</reference>
<proteinExistence type="predicted"/>
<name>A0A1I0NS28_9BACT</name>
<protein>
    <submittedName>
        <fullName evidence="1">Uncharacterized protein</fullName>
    </submittedName>
</protein>
<dbReference type="AlphaFoldDB" id="A0A1I0NS28"/>
<organism evidence="1 2">
    <name type="scientific">Roseivirga pacifica</name>
    <dbReference type="NCBI Taxonomy" id="1267423"/>
    <lineage>
        <taxon>Bacteria</taxon>
        <taxon>Pseudomonadati</taxon>
        <taxon>Bacteroidota</taxon>
        <taxon>Cytophagia</taxon>
        <taxon>Cytophagales</taxon>
        <taxon>Roseivirgaceae</taxon>
        <taxon>Roseivirga</taxon>
    </lineage>
</organism>
<dbReference type="InterPro" id="IPR040807">
    <property type="entry name" value="DUF5522"/>
</dbReference>
<dbReference type="STRING" id="1267423.SAMN05216290_1417"/>
<dbReference type="EMBL" id="FOIR01000001">
    <property type="protein sequence ID" value="SEW04316.1"/>
    <property type="molecule type" value="Genomic_DNA"/>
</dbReference>
<dbReference type="RefSeq" id="WP_162844699.1">
    <property type="nucleotide sequence ID" value="NZ_FOIR01000001.1"/>
</dbReference>
<keyword evidence="2" id="KW-1185">Reference proteome</keyword>
<sequence>MSKHSKGPYDFAGKKEDYYIDENGNLVFTAHYHKKRGYCCRNGCRHCPYGFKK</sequence>